<evidence type="ECO:0000256" key="1">
    <source>
        <dbReference type="ARBA" id="ARBA00007806"/>
    </source>
</evidence>
<dbReference type="Proteomes" id="UP001500326">
    <property type="component" value="Unassembled WGS sequence"/>
</dbReference>
<protein>
    <submittedName>
        <fullName evidence="5">Glycoside hydrolase family 31 protein</fullName>
    </submittedName>
</protein>
<dbReference type="SUPFAM" id="SSF51011">
    <property type="entry name" value="Glycosyl hydrolase domain"/>
    <property type="match status" value="1"/>
</dbReference>
<dbReference type="Gene3D" id="3.20.20.80">
    <property type="entry name" value="Glycosidases"/>
    <property type="match status" value="1"/>
</dbReference>
<dbReference type="InterPro" id="IPR000322">
    <property type="entry name" value="Glyco_hydro_31_TIM"/>
</dbReference>
<gene>
    <name evidence="5" type="ORF">GCM10009777_12330</name>
</gene>
<keyword evidence="6" id="KW-1185">Reference proteome</keyword>
<evidence type="ECO:0000259" key="3">
    <source>
        <dbReference type="Pfam" id="PF01055"/>
    </source>
</evidence>
<dbReference type="EMBL" id="BAAAOH010000001">
    <property type="protein sequence ID" value="GAA1980409.1"/>
    <property type="molecule type" value="Genomic_DNA"/>
</dbReference>
<dbReference type="InterPro" id="IPR017853">
    <property type="entry name" value="GH"/>
</dbReference>
<reference evidence="5 6" key="1">
    <citation type="journal article" date="2019" name="Int. J. Syst. Evol. Microbiol.">
        <title>The Global Catalogue of Microorganisms (GCM) 10K type strain sequencing project: providing services to taxonomists for standard genome sequencing and annotation.</title>
        <authorList>
            <consortium name="The Broad Institute Genomics Platform"/>
            <consortium name="The Broad Institute Genome Sequencing Center for Infectious Disease"/>
            <person name="Wu L."/>
            <person name="Ma J."/>
        </authorList>
    </citation>
    <scope>NUCLEOTIDE SEQUENCE [LARGE SCALE GENOMIC DNA]</scope>
    <source>
        <strain evidence="5 6">JCM 14902</strain>
    </source>
</reference>
<comment type="caution">
    <text evidence="5">The sequence shown here is derived from an EMBL/GenBank/DDBJ whole genome shotgun (WGS) entry which is preliminary data.</text>
</comment>
<organism evidence="5 6">
    <name type="scientific">Microbacterium pumilum</name>
    <dbReference type="NCBI Taxonomy" id="344165"/>
    <lineage>
        <taxon>Bacteria</taxon>
        <taxon>Bacillati</taxon>
        <taxon>Actinomycetota</taxon>
        <taxon>Actinomycetes</taxon>
        <taxon>Micrococcales</taxon>
        <taxon>Microbacteriaceae</taxon>
        <taxon>Microbacterium</taxon>
    </lineage>
</organism>
<feature type="domain" description="Glycoside hydrolase family 31 TIM barrel" evidence="3">
    <location>
        <begin position="195"/>
        <end position="499"/>
    </location>
</feature>
<feature type="domain" description="Glycosyl hydrolase family 31 C-terminal" evidence="4">
    <location>
        <begin position="508"/>
        <end position="599"/>
    </location>
</feature>
<dbReference type="InterPro" id="IPR013780">
    <property type="entry name" value="Glyco_hydro_b"/>
</dbReference>
<dbReference type="RefSeq" id="WP_344059541.1">
    <property type="nucleotide sequence ID" value="NZ_BAAAOH010000001.1"/>
</dbReference>
<accession>A0ABN2S4S8</accession>
<dbReference type="InterPro" id="IPR048395">
    <property type="entry name" value="Glyco_hydro_31_C"/>
</dbReference>
<evidence type="ECO:0000313" key="6">
    <source>
        <dbReference type="Proteomes" id="UP001500326"/>
    </source>
</evidence>
<evidence type="ECO:0000259" key="4">
    <source>
        <dbReference type="Pfam" id="PF21365"/>
    </source>
</evidence>
<comment type="similarity">
    <text evidence="1 2">Belongs to the glycosyl hydrolase 31 family.</text>
</comment>
<dbReference type="SUPFAM" id="SSF51445">
    <property type="entry name" value="(Trans)glycosidases"/>
    <property type="match status" value="1"/>
</dbReference>
<dbReference type="Pfam" id="PF21365">
    <property type="entry name" value="Glyco_hydro_31_3rd"/>
    <property type="match status" value="1"/>
</dbReference>
<dbReference type="Pfam" id="PF01055">
    <property type="entry name" value="Glyco_hydro_31_2nd"/>
    <property type="match status" value="1"/>
</dbReference>
<keyword evidence="2" id="KW-0326">Glycosidase</keyword>
<dbReference type="CDD" id="cd06595">
    <property type="entry name" value="GH31_u1"/>
    <property type="match status" value="1"/>
</dbReference>
<dbReference type="PANTHER" id="PTHR22762">
    <property type="entry name" value="ALPHA-GLUCOSIDASE"/>
    <property type="match status" value="1"/>
</dbReference>
<sequence length="780" mass="86460">MYSADIPPHLRIEATPLAHPEAVVRGDRWRFTVLTDGLVRAEWSDDGLFEDRASTFAVHRDLPVPDFRIIDGPDTLEIVTARLHLRYDRKPFSPSGLRVRPLGGGRGLEDWKFGEVEDLGGTARTLDGVDGRHPLESGVVSRKGVGVIDDSASLLFTDDGWVSPRDGERTDLYVFAYAHEYGEAVRALYAVSGSPPVLPRWALGNWWSRYHRYTADEYVELLDRFEREGVRFSVAVLDMDWHRVDSVPSEFNGGWTGYSWEPEFFPDPECFLAEVHRRGMKVTLNLHPADGVRAFEDAYPAMAEALGRDPASGERIAFEINDPEFLAAYFAVLHHPLEAQGVDFWWMDWQHGPHSRVTGIDPLWLLNHFHFLDAARDGGRPLLLSRYAGPGSHRYPIGFSGDVFLSWESLAFQPEFTATASNIGYGWWSHDIGGHMFGSRDDELTARWVQLGVYSPILRLHSTDNPFLAKEPWAFPAETRAALDDALRLRVRMVPYLHAMNHRAGRAGIPLVLPLYYAWPELPRAYETPNQFLFGSELLVVPITSPRDPVTLLGSVTAWLPPGVWTDIHTGAVLQGDRTIELHRGADSIPVFLKSGGILPLASEQDTDAARNPERLEIVVAVGADGAFTLVEEDDHLDGAVVRTPIRWSQERGELVIGPAEGPDDVVPAVRTWTVTFLGLGEDEVQGAGVSSRGATVTVAGDARVSLTVATTHDPAPRTQGREDRIFAVLNGAQYLYEDKAMAWRIITSGRAPADVFADLHALALPAPLVGAIVEQLAAR</sequence>
<keyword evidence="2 5" id="KW-0378">Hydrolase</keyword>
<proteinExistence type="inferred from homology"/>
<dbReference type="PANTHER" id="PTHR22762:SF89">
    <property type="entry name" value="ALPHA-XYLOSIDASE"/>
    <property type="match status" value="1"/>
</dbReference>
<dbReference type="Gene3D" id="2.60.40.1180">
    <property type="entry name" value="Golgi alpha-mannosidase II"/>
    <property type="match status" value="2"/>
</dbReference>
<dbReference type="GO" id="GO:0016787">
    <property type="term" value="F:hydrolase activity"/>
    <property type="evidence" value="ECO:0007669"/>
    <property type="project" value="UniProtKB-KW"/>
</dbReference>
<evidence type="ECO:0000256" key="2">
    <source>
        <dbReference type="RuleBase" id="RU361185"/>
    </source>
</evidence>
<evidence type="ECO:0000313" key="5">
    <source>
        <dbReference type="EMBL" id="GAA1980409.1"/>
    </source>
</evidence>
<name>A0ABN2S4S8_9MICO</name>